<reference evidence="3" key="1">
    <citation type="submission" date="2021-03" db="EMBL/GenBank/DDBJ databases">
        <title>A new species, PO-11, isolated from a karst cave deposit.</title>
        <authorList>
            <person name="Zhaoxiaoyong W."/>
        </authorList>
    </citation>
    <scope>NUCLEOTIDE SEQUENCE</scope>
    <source>
        <strain evidence="3">PO-11</strain>
    </source>
</reference>
<dbReference type="GO" id="GO:0016787">
    <property type="term" value="F:hydrolase activity"/>
    <property type="evidence" value="ECO:0007669"/>
    <property type="project" value="UniProtKB-KW"/>
</dbReference>
<dbReference type="Gene3D" id="3.60.110.10">
    <property type="entry name" value="Carbon-nitrogen hydrolase"/>
    <property type="match status" value="1"/>
</dbReference>
<dbReference type="PANTHER" id="PTHR23088:SF27">
    <property type="entry name" value="DEAMINATED GLUTATHIONE AMIDASE"/>
    <property type="match status" value="1"/>
</dbReference>
<evidence type="ECO:0000259" key="2">
    <source>
        <dbReference type="PROSITE" id="PS50263"/>
    </source>
</evidence>
<dbReference type="SUPFAM" id="SSF56317">
    <property type="entry name" value="Carbon-nitrogen hydrolase"/>
    <property type="match status" value="1"/>
</dbReference>
<comment type="similarity">
    <text evidence="1">Belongs to the carbon-nitrogen hydrolase superfamily. NIT1/NIT2 family.</text>
</comment>
<dbReference type="Pfam" id="PF00795">
    <property type="entry name" value="CN_hydrolase"/>
    <property type="match status" value="1"/>
</dbReference>
<dbReference type="AlphaFoldDB" id="A0A939HJX8"/>
<comment type="caution">
    <text evidence="3">The sequence shown here is derived from an EMBL/GenBank/DDBJ whole genome shotgun (WGS) entry which is preliminary data.</text>
</comment>
<protein>
    <submittedName>
        <fullName evidence="3">Carbon-nitrogen hydrolase family protein</fullName>
    </submittedName>
</protein>
<dbReference type="InterPro" id="IPR003010">
    <property type="entry name" value="C-N_Hydrolase"/>
</dbReference>
<evidence type="ECO:0000313" key="3">
    <source>
        <dbReference type="EMBL" id="MBO1268775.1"/>
    </source>
</evidence>
<accession>A0A939HJX8</accession>
<dbReference type="InterPro" id="IPR001110">
    <property type="entry name" value="UPF0012_CS"/>
</dbReference>
<dbReference type="PANTHER" id="PTHR23088">
    <property type="entry name" value="NITRILASE-RELATED"/>
    <property type="match status" value="1"/>
</dbReference>
<sequence length="271" mass="28318">MRVALAQVITGRDLAGNLSLLEDYARRAKDGGAELVVFPEATMRAFGNSLVDIAEPLDGPWATRVREIAAELHIVIVAGMFTPGTGGTGTAGSKVRNTLIATGPDVDASYDKIHLFDAFGFAESDTVDPGTEPVTFEAGGLTFGLATCYDIRFPALFTANALRGAVANIVCASWGSGPGKAEQWQLLARARAVDTTTFVLACGQGDPVTQGIEPKGAAPTGVGYSAVVSPLGQVLEALDAEPGLLFAELDPAVVEEARTKLPVLANRREFQ</sequence>
<evidence type="ECO:0000313" key="4">
    <source>
        <dbReference type="Proteomes" id="UP000664164"/>
    </source>
</evidence>
<dbReference type="EMBL" id="JAFNLL010000029">
    <property type="protein sequence ID" value="MBO1268775.1"/>
    <property type="molecule type" value="Genomic_DNA"/>
</dbReference>
<dbReference type="RefSeq" id="WP_207616572.1">
    <property type="nucleotide sequence ID" value="NZ_JAFNLL010000029.1"/>
</dbReference>
<organism evidence="3 4">
    <name type="scientific">Arthrobacter cavernae</name>
    <dbReference type="NCBI Taxonomy" id="2817681"/>
    <lineage>
        <taxon>Bacteria</taxon>
        <taxon>Bacillati</taxon>
        <taxon>Actinomycetota</taxon>
        <taxon>Actinomycetes</taxon>
        <taxon>Micrococcales</taxon>
        <taxon>Micrococcaceae</taxon>
        <taxon>Arthrobacter</taxon>
    </lineage>
</organism>
<dbReference type="PROSITE" id="PS01227">
    <property type="entry name" value="UPF0012"/>
    <property type="match status" value="1"/>
</dbReference>
<evidence type="ECO:0000256" key="1">
    <source>
        <dbReference type="ARBA" id="ARBA00010613"/>
    </source>
</evidence>
<dbReference type="CDD" id="cd07581">
    <property type="entry name" value="nitrilase_3"/>
    <property type="match status" value="1"/>
</dbReference>
<dbReference type="InterPro" id="IPR036526">
    <property type="entry name" value="C-N_Hydrolase_sf"/>
</dbReference>
<dbReference type="Proteomes" id="UP000664164">
    <property type="component" value="Unassembled WGS sequence"/>
</dbReference>
<proteinExistence type="inferred from homology"/>
<keyword evidence="4" id="KW-1185">Reference proteome</keyword>
<gene>
    <name evidence="3" type="ORF">J1902_12465</name>
</gene>
<keyword evidence="3" id="KW-0378">Hydrolase</keyword>
<name>A0A939HJX8_9MICC</name>
<feature type="domain" description="CN hydrolase" evidence="2">
    <location>
        <begin position="1"/>
        <end position="251"/>
    </location>
</feature>
<dbReference type="PROSITE" id="PS50263">
    <property type="entry name" value="CN_HYDROLASE"/>
    <property type="match status" value="1"/>
</dbReference>